<evidence type="ECO:0000313" key="6">
    <source>
        <dbReference type="EMBL" id="MBP1889209.1"/>
    </source>
</evidence>
<comment type="similarity">
    <text evidence="4">Belongs to the acylphosphatase family.</text>
</comment>
<dbReference type="InterPro" id="IPR036046">
    <property type="entry name" value="Acylphosphatase-like_dom_sf"/>
</dbReference>
<proteinExistence type="inferred from homology"/>
<accession>A0ABS4EYY8</accession>
<feature type="domain" description="Acylphosphatase-like" evidence="5">
    <location>
        <begin position="3"/>
        <end position="89"/>
    </location>
</feature>
<organism evidence="6 7">
    <name type="scientific">Clostridium moniliforme</name>
    <dbReference type="NCBI Taxonomy" id="39489"/>
    <lineage>
        <taxon>Bacteria</taxon>
        <taxon>Bacillati</taxon>
        <taxon>Bacillota</taxon>
        <taxon>Clostridia</taxon>
        <taxon>Eubacteriales</taxon>
        <taxon>Clostridiaceae</taxon>
        <taxon>Clostridium</taxon>
    </lineage>
</organism>
<comment type="caution">
    <text evidence="3">Lacks conserved residue(s) required for the propagation of feature annotation.</text>
</comment>
<dbReference type="SUPFAM" id="SSF54975">
    <property type="entry name" value="Acylphosphatase/BLUF domain-like"/>
    <property type="match status" value="1"/>
</dbReference>
<dbReference type="Gene3D" id="3.30.70.100">
    <property type="match status" value="1"/>
</dbReference>
<dbReference type="EMBL" id="JAGGJZ010000002">
    <property type="protein sequence ID" value="MBP1889209.1"/>
    <property type="molecule type" value="Genomic_DNA"/>
</dbReference>
<keyword evidence="6" id="KW-0378">Hydrolase</keyword>
<comment type="caution">
    <text evidence="6">The sequence shown here is derived from an EMBL/GenBank/DDBJ whole genome shotgun (WGS) entry which is preliminary data.</text>
</comment>
<evidence type="ECO:0000313" key="7">
    <source>
        <dbReference type="Proteomes" id="UP000783390"/>
    </source>
</evidence>
<dbReference type="PROSITE" id="PS51160">
    <property type="entry name" value="ACYLPHOSPHATASE_3"/>
    <property type="match status" value="1"/>
</dbReference>
<sequence>MIREKLIISGNVSEGGIRYFAQMKASSLKLTGYAKRGPEETILIEAQGEEENISKLKEKLKLGNGFFKVTNIESKEIDTIKDEKFFSIK</sequence>
<protein>
    <recommendedName>
        <fullName evidence="1">Acylphosphatase</fullName>
    </recommendedName>
    <alternativeName>
        <fullName evidence="2">Acylphosphate phosphohydrolase</fullName>
    </alternativeName>
</protein>
<dbReference type="RefSeq" id="WP_209795928.1">
    <property type="nucleotide sequence ID" value="NZ_JAGGJZ010000002.1"/>
</dbReference>
<dbReference type="Pfam" id="PF00708">
    <property type="entry name" value="Acylphosphatase"/>
    <property type="match status" value="1"/>
</dbReference>
<dbReference type="Proteomes" id="UP000783390">
    <property type="component" value="Unassembled WGS sequence"/>
</dbReference>
<evidence type="ECO:0000256" key="4">
    <source>
        <dbReference type="RuleBase" id="RU004168"/>
    </source>
</evidence>
<dbReference type="GO" id="GO:0003998">
    <property type="term" value="F:acylphosphatase activity"/>
    <property type="evidence" value="ECO:0007669"/>
    <property type="project" value="UniProtKB-EC"/>
</dbReference>
<keyword evidence="7" id="KW-1185">Reference proteome</keyword>
<gene>
    <name evidence="6" type="ORF">J2Z53_000790</name>
</gene>
<evidence type="ECO:0000259" key="5">
    <source>
        <dbReference type="PROSITE" id="PS51160"/>
    </source>
</evidence>
<name>A0ABS4EYY8_9CLOT</name>
<dbReference type="InterPro" id="IPR001792">
    <property type="entry name" value="Acylphosphatase-like_dom"/>
</dbReference>
<evidence type="ECO:0000256" key="1">
    <source>
        <dbReference type="ARBA" id="ARBA00015991"/>
    </source>
</evidence>
<evidence type="ECO:0000256" key="3">
    <source>
        <dbReference type="PROSITE-ProRule" id="PRU00520"/>
    </source>
</evidence>
<reference evidence="6 7" key="1">
    <citation type="submission" date="2021-03" db="EMBL/GenBank/DDBJ databases">
        <title>Genomic Encyclopedia of Type Strains, Phase IV (KMG-IV): sequencing the most valuable type-strain genomes for metagenomic binning, comparative biology and taxonomic classification.</title>
        <authorList>
            <person name="Goeker M."/>
        </authorList>
    </citation>
    <scope>NUCLEOTIDE SEQUENCE [LARGE SCALE GENOMIC DNA]</scope>
    <source>
        <strain evidence="6 7">DSM 3984</strain>
    </source>
</reference>
<evidence type="ECO:0000256" key="2">
    <source>
        <dbReference type="ARBA" id="ARBA00032904"/>
    </source>
</evidence>